<dbReference type="AlphaFoldDB" id="A0A9J7GLI6"/>
<protein>
    <submittedName>
        <fullName evidence="3">Protein FAM156A/FAM156B</fullName>
    </submittedName>
</protein>
<dbReference type="GeneID" id="107979493"/>
<name>A0A9J7GLI6_CRIGR</name>
<dbReference type="InterPro" id="IPR029096">
    <property type="entry name" value="Dppa3"/>
</dbReference>
<keyword evidence="2" id="KW-1185">Reference proteome</keyword>
<gene>
    <name evidence="3" type="primary">LOC107979493</name>
</gene>
<reference evidence="2" key="1">
    <citation type="journal article" date="2018" name="Biotechnol. Bioeng.">
        <title>A reference genome of the Chinese hamster based on a hybrid assembly strategy.</title>
        <authorList>
            <person name="Rupp O."/>
            <person name="MacDonald M.L."/>
            <person name="Li S."/>
            <person name="Dhiman H."/>
            <person name="Polson S."/>
            <person name="Griep S."/>
            <person name="Heffner K."/>
            <person name="Hernandez I."/>
            <person name="Brinkrolf K."/>
            <person name="Jadhav V."/>
            <person name="Samoudi M."/>
            <person name="Hao H."/>
            <person name="Kingham B."/>
            <person name="Goesmann A."/>
            <person name="Betenbaugh M.J."/>
            <person name="Lewis N.E."/>
            <person name="Borth N."/>
            <person name="Lee K.H."/>
        </authorList>
    </citation>
    <scope>NUCLEOTIDE SEQUENCE [LARGE SCALE GENOMIC DNA]</scope>
    <source>
        <strain evidence="2">17A/GY</strain>
    </source>
</reference>
<dbReference type="Proteomes" id="UP001108280">
    <property type="component" value="Chromosome X"/>
</dbReference>
<dbReference type="Pfam" id="PF15549">
    <property type="entry name" value="PGC7_Stella"/>
    <property type="match status" value="1"/>
</dbReference>
<feature type="region of interest" description="Disordered" evidence="1">
    <location>
        <begin position="1"/>
        <end position="26"/>
    </location>
</feature>
<reference evidence="3" key="3">
    <citation type="submission" date="2025-08" db="UniProtKB">
        <authorList>
            <consortium name="RefSeq"/>
        </authorList>
    </citation>
    <scope>IDENTIFICATION</scope>
    <source>
        <strain evidence="3">17A/GY</strain>
        <tissue evidence="3">Liver</tissue>
    </source>
</reference>
<accession>A0A9J7GLI6</accession>
<dbReference type="KEGG" id="cge:107979493"/>
<dbReference type="RefSeq" id="XP_027287822.1">
    <property type="nucleotide sequence ID" value="XM_027432021.2"/>
</dbReference>
<evidence type="ECO:0000313" key="2">
    <source>
        <dbReference type="Proteomes" id="UP001108280"/>
    </source>
</evidence>
<reference evidence="2" key="2">
    <citation type="journal article" date="2020" name="Biotechnol. Bioeng.">
        <title>Chromosome-scale scaffolds for the Chinese hamster reference genome assembly to facilitate the study of the CHO epigenome.</title>
        <authorList>
            <person name="Hilliard W."/>
            <person name="MacDonald M."/>
            <person name="Lee K.H."/>
        </authorList>
    </citation>
    <scope>NUCLEOTIDE SEQUENCE [LARGE SCALE GENOMIC DNA]</scope>
    <source>
        <strain evidence="2">17A/GY</strain>
    </source>
</reference>
<proteinExistence type="predicted"/>
<dbReference type="OrthoDB" id="9633499at2759"/>
<sequence>MWSTSKEGWMEEEQQTENSRPPQKKANLAAIKRKKRGKFLLPNLRDRKGKLSSSQDADQEMFKCECHFCQKYGGSTSGMSVGTRTEETFHSRSLEKLALDLSNMTLNPCTNRTPLMQKSTEKIENDNVHYKQNSKSLVKMLLQEWTE</sequence>
<organism evidence="2 3">
    <name type="scientific">Cricetulus griseus</name>
    <name type="common">Chinese hamster</name>
    <name type="synonym">Cricetulus barabensis griseus</name>
    <dbReference type="NCBI Taxonomy" id="10029"/>
    <lineage>
        <taxon>Eukaryota</taxon>
        <taxon>Metazoa</taxon>
        <taxon>Chordata</taxon>
        <taxon>Craniata</taxon>
        <taxon>Vertebrata</taxon>
        <taxon>Euteleostomi</taxon>
        <taxon>Mammalia</taxon>
        <taxon>Eutheria</taxon>
        <taxon>Euarchontoglires</taxon>
        <taxon>Glires</taxon>
        <taxon>Rodentia</taxon>
        <taxon>Myomorpha</taxon>
        <taxon>Muroidea</taxon>
        <taxon>Cricetidae</taxon>
        <taxon>Cricetinae</taxon>
        <taxon>Cricetulus</taxon>
    </lineage>
</organism>
<evidence type="ECO:0000256" key="1">
    <source>
        <dbReference type="SAM" id="MobiDB-lite"/>
    </source>
</evidence>
<evidence type="ECO:0000313" key="3">
    <source>
        <dbReference type="RefSeq" id="XP_027287822.1"/>
    </source>
</evidence>